<organism evidence="5 6">
    <name type="scientific">Candidatus Muproteobacteria bacterium RBG_16_62_13</name>
    <dbReference type="NCBI Taxonomy" id="1817756"/>
    <lineage>
        <taxon>Bacteria</taxon>
        <taxon>Pseudomonadati</taxon>
        <taxon>Pseudomonadota</taxon>
        <taxon>Candidatus Muproteobacteria</taxon>
    </lineage>
</organism>
<keyword evidence="1" id="KW-0474">Menaquinone biosynthesis</keyword>
<dbReference type="GO" id="GO:0009234">
    <property type="term" value="P:menaquinone biosynthetic process"/>
    <property type="evidence" value="ECO:0007669"/>
    <property type="project" value="UniProtKB-KW"/>
</dbReference>
<protein>
    <recommendedName>
        <fullName evidence="7">Methyltransferase domain-containing protein</fullName>
    </recommendedName>
</protein>
<evidence type="ECO:0000256" key="3">
    <source>
        <dbReference type="ARBA" id="ARBA00022679"/>
    </source>
</evidence>
<dbReference type="STRING" id="1817756.A2140_00835"/>
<reference evidence="5 6" key="1">
    <citation type="journal article" date="2016" name="Nat. Commun.">
        <title>Thousands of microbial genomes shed light on interconnected biogeochemical processes in an aquifer system.</title>
        <authorList>
            <person name="Anantharaman K."/>
            <person name="Brown C.T."/>
            <person name="Hug L.A."/>
            <person name="Sharon I."/>
            <person name="Castelle C.J."/>
            <person name="Probst A.J."/>
            <person name="Thomas B.C."/>
            <person name="Singh A."/>
            <person name="Wilkins M.J."/>
            <person name="Karaoz U."/>
            <person name="Brodie E.L."/>
            <person name="Williams K.H."/>
            <person name="Hubbard S.S."/>
            <person name="Banfield J.F."/>
        </authorList>
    </citation>
    <scope>NUCLEOTIDE SEQUENCE [LARGE SCALE GENOMIC DNA]</scope>
</reference>
<evidence type="ECO:0000256" key="1">
    <source>
        <dbReference type="ARBA" id="ARBA00022428"/>
    </source>
</evidence>
<comment type="caution">
    <text evidence="5">The sequence shown here is derived from an EMBL/GenBank/DDBJ whole genome shotgun (WGS) entry which is preliminary data.</text>
</comment>
<dbReference type="GO" id="GO:0032259">
    <property type="term" value="P:methylation"/>
    <property type="evidence" value="ECO:0007669"/>
    <property type="project" value="UniProtKB-KW"/>
</dbReference>
<accession>A0A1F6T3J4</accession>
<dbReference type="GO" id="GO:0008168">
    <property type="term" value="F:methyltransferase activity"/>
    <property type="evidence" value="ECO:0007669"/>
    <property type="project" value="UniProtKB-KW"/>
</dbReference>
<evidence type="ECO:0008006" key="7">
    <source>
        <dbReference type="Google" id="ProtNLM"/>
    </source>
</evidence>
<dbReference type="InterPro" id="IPR004033">
    <property type="entry name" value="UbiE/COQ5_MeTrFase"/>
</dbReference>
<keyword evidence="2" id="KW-0489">Methyltransferase</keyword>
<sequence>MGDNDPREHVRRVIAVFDQVADGYDSPALRYFPFAADRLALKLQPAPGQKVLDICAGTGVASLALAQLVGPRGRVFAIDLSEAMLARLDEKRRKFGIEHIDVHVMDASRPEFRSGYFDHVVSSFGIFFMPDMAAALREWVRVLRPGGKLMFTAFAASAFEPCKTLFFERLKNYGVEPAQAMSPARQLYDPAECRRLAEAAGLRDVQVETEQLGYHLRNPQDWWEIVWHTGLRNFVQGLTPDALATFRAAHLAEVESKAGTDRLWIDAAIHFVRGIKPGQPNSGI</sequence>
<evidence type="ECO:0000313" key="5">
    <source>
        <dbReference type="EMBL" id="OGI39730.1"/>
    </source>
</evidence>
<name>A0A1F6T3J4_9PROT</name>
<dbReference type="PROSITE" id="PS51608">
    <property type="entry name" value="SAM_MT_UBIE"/>
    <property type="match status" value="1"/>
</dbReference>
<proteinExistence type="predicted"/>
<evidence type="ECO:0000256" key="2">
    <source>
        <dbReference type="ARBA" id="ARBA00022603"/>
    </source>
</evidence>
<dbReference type="Pfam" id="PF01209">
    <property type="entry name" value="Ubie_methyltran"/>
    <property type="match status" value="1"/>
</dbReference>
<dbReference type="PANTHER" id="PTHR43591">
    <property type="entry name" value="METHYLTRANSFERASE"/>
    <property type="match status" value="1"/>
</dbReference>
<keyword evidence="4" id="KW-0949">S-adenosyl-L-methionine</keyword>
<keyword evidence="3" id="KW-0808">Transferase</keyword>
<dbReference type="CDD" id="cd02440">
    <property type="entry name" value="AdoMet_MTases"/>
    <property type="match status" value="1"/>
</dbReference>
<gene>
    <name evidence="5" type="ORF">A2140_00835</name>
</gene>
<dbReference type="Proteomes" id="UP000178379">
    <property type="component" value="Unassembled WGS sequence"/>
</dbReference>
<evidence type="ECO:0000256" key="4">
    <source>
        <dbReference type="ARBA" id="ARBA00022691"/>
    </source>
</evidence>
<dbReference type="PANTHER" id="PTHR43591:SF24">
    <property type="entry name" value="2-METHOXY-6-POLYPRENYL-1,4-BENZOQUINOL METHYLASE, MITOCHONDRIAL"/>
    <property type="match status" value="1"/>
</dbReference>
<dbReference type="EMBL" id="MFSQ01000089">
    <property type="protein sequence ID" value="OGI39730.1"/>
    <property type="molecule type" value="Genomic_DNA"/>
</dbReference>
<dbReference type="AlphaFoldDB" id="A0A1F6T3J4"/>
<dbReference type="InterPro" id="IPR029063">
    <property type="entry name" value="SAM-dependent_MTases_sf"/>
</dbReference>
<evidence type="ECO:0000313" key="6">
    <source>
        <dbReference type="Proteomes" id="UP000178379"/>
    </source>
</evidence>
<dbReference type="SUPFAM" id="SSF53335">
    <property type="entry name" value="S-adenosyl-L-methionine-dependent methyltransferases"/>
    <property type="match status" value="1"/>
</dbReference>
<dbReference type="Gene3D" id="3.40.50.150">
    <property type="entry name" value="Vaccinia Virus protein VP39"/>
    <property type="match status" value="1"/>
</dbReference>